<dbReference type="PANTHER" id="PTHR30621:SF0">
    <property type="entry name" value="BIFUNCTIONAL GLUTAMINE SYNTHETASE ADENYLYLTRANSFERASE_ADENYLYL-REMOVING ENZYME"/>
    <property type="match status" value="1"/>
</dbReference>
<protein>
    <submittedName>
        <fullName evidence="9">Bifunctional [glutamine synthetase] adenylyltransferase/[glutamine synthetase]-adenylyl-L-tyrosine phosphorylase</fullName>
    </submittedName>
</protein>
<dbReference type="SUPFAM" id="SSF81593">
    <property type="entry name" value="Nucleotidyltransferase substrate binding subunit/domain"/>
    <property type="match status" value="2"/>
</dbReference>
<dbReference type="Gene3D" id="1.20.120.330">
    <property type="entry name" value="Nucleotidyltransferases domain 2"/>
    <property type="match status" value="2"/>
</dbReference>
<dbReference type="NCBIfam" id="NF010707">
    <property type="entry name" value="PRK14109.1"/>
    <property type="match status" value="1"/>
</dbReference>
<evidence type="ECO:0000256" key="2">
    <source>
        <dbReference type="ARBA" id="ARBA00022695"/>
    </source>
</evidence>
<evidence type="ECO:0000313" key="10">
    <source>
        <dbReference type="Proteomes" id="UP001500851"/>
    </source>
</evidence>
<dbReference type="Gene3D" id="3.30.460.10">
    <property type="entry name" value="Beta Polymerase, domain 2"/>
    <property type="match status" value="2"/>
</dbReference>
<evidence type="ECO:0000259" key="7">
    <source>
        <dbReference type="Pfam" id="PF03710"/>
    </source>
</evidence>
<accession>A0ABP4XUH9</accession>
<dbReference type="EMBL" id="BAAAOB010000002">
    <property type="protein sequence ID" value="GAA1792198.1"/>
    <property type="molecule type" value="Genomic_DNA"/>
</dbReference>
<keyword evidence="1" id="KW-0808">Transferase</keyword>
<evidence type="ECO:0000256" key="3">
    <source>
        <dbReference type="ARBA" id="ARBA00022741"/>
    </source>
</evidence>
<sequence>MAPGSRPSTLGRVARAGFQELSEARDRIDGLAALLVEQAGGAANAGVAPVDAETLLDAFAGAADPDTALARLSELAERCPDLCAGLGASEWARLCRLAGASPALAEFFTRNPRDLARLLRDGGRVPDAAEARHELLAAVGAADPIPGTVVADPAVADDPAVAAGQRVPIASSSDESAWNALRTRYRELLAELMVADLERGAAAGEPAPFAEVAAALSDLASAALEAGLAVARRRLLDGEGGPAVPVERVAAARLAVVAMGKCGARELNVVSDVDVVFVVGSTDDDVLDGDALIRVTTRLAGELMRAIHDPAHEPPLWQVDANLRPEGRQGALVRSLASMLSYYERWAKAWEFQALLKARPVAGDLALGEEFVERTRPMVWASGSREDFVGSVQRMRRRVTEHIAEEDIHHQLKLGPGGLRDIEFSVQLLQLVHGQYDERLRLRGTLESLDALVAGGYVAREDGERLEADYARLRLLEHRLQLRELRRTALMPRDPDGLRVLARASGLAATAEELRRRWEAIKHEVRELHLKIFYAPLLSAVAALPDAEFVLGGDEARARLVGIGFRDPDGAMRHLTALTSGGSRRARIQRNLLPVLLQWLSSGTDPDAGLLAFRRVSEANRDTPWYLRLLRDGSEAAERLTHVLSTSRFAAELLESIPEAVAWLERDELMMPTSFGTLRAEMRAMASRRATVDDAAVALRAAHRREILRLALGRLVGVIDDEEVAGGLDAAHGALLDALLLALRESAPETGIELALIGMGRYGGRELGFASDIDLVAVHRALPGTAPDAATREALRLVTELRRLVSDPRFPVDLDFDLRPEGKNGPLVRSLDAYRAYYERWSLAWEAQALLRARAVAGDVDLGRDFLALADEIRFPEQFGENEVREVRRLKARVEAERLPRGADPRRHLKLGPGGLSDVEWLVQLLQLEHGAGIPAFRTVSTREALRAAVEAELIDGESEESLMDSWTLASTLRSALTLWSGRRSDSLPNDRTDLEGIAGVLGLPSGSTGEIEERWFGAARRARAVFEREFFGYEDGPGVSMFRP</sequence>
<keyword evidence="4" id="KW-0067">ATP-binding</keyword>
<keyword evidence="6" id="KW-0511">Multifunctional enzyme</keyword>
<dbReference type="InterPro" id="IPR043519">
    <property type="entry name" value="NT_sf"/>
</dbReference>
<evidence type="ECO:0000313" key="9">
    <source>
        <dbReference type="EMBL" id="GAA1792198.1"/>
    </source>
</evidence>
<dbReference type="Pfam" id="PF08335">
    <property type="entry name" value="GlnD_UR_UTase"/>
    <property type="match status" value="2"/>
</dbReference>
<dbReference type="Proteomes" id="UP001500851">
    <property type="component" value="Unassembled WGS sequence"/>
</dbReference>
<comment type="caution">
    <text evidence="9">The sequence shown here is derived from an EMBL/GenBank/DDBJ whole genome shotgun (WGS) entry which is preliminary data.</text>
</comment>
<dbReference type="RefSeq" id="WP_344032133.1">
    <property type="nucleotide sequence ID" value="NZ_BAAAOB010000002.1"/>
</dbReference>
<keyword evidence="5" id="KW-0460">Magnesium</keyword>
<feature type="domain" description="PII-uridylyltransferase/Glutamine-synthetase adenylyltransferase" evidence="8">
    <location>
        <begin position="394"/>
        <end position="532"/>
    </location>
</feature>
<dbReference type="GO" id="GO:0016779">
    <property type="term" value="F:nucleotidyltransferase activity"/>
    <property type="evidence" value="ECO:0007669"/>
    <property type="project" value="UniProtKB-KW"/>
</dbReference>
<evidence type="ECO:0000259" key="8">
    <source>
        <dbReference type="Pfam" id="PF08335"/>
    </source>
</evidence>
<feature type="domain" description="Glutamate-ammonia ligase adenylyltransferase repeated" evidence="7">
    <location>
        <begin position="638"/>
        <end position="867"/>
    </location>
</feature>
<feature type="domain" description="PII-uridylyltransferase/Glutamine-synthetase adenylyltransferase" evidence="8">
    <location>
        <begin position="891"/>
        <end position="1028"/>
    </location>
</feature>
<dbReference type="InterPro" id="IPR005190">
    <property type="entry name" value="GlnE_rpt_dom"/>
</dbReference>
<organism evidence="9 10">
    <name type="scientific">Leucobacter iarius</name>
    <dbReference type="NCBI Taxonomy" id="333963"/>
    <lineage>
        <taxon>Bacteria</taxon>
        <taxon>Bacillati</taxon>
        <taxon>Actinomycetota</taxon>
        <taxon>Actinomycetes</taxon>
        <taxon>Micrococcales</taxon>
        <taxon>Microbacteriaceae</taxon>
        <taxon>Leucobacter</taxon>
    </lineage>
</organism>
<dbReference type="PANTHER" id="PTHR30621">
    <property type="entry name" value="GLUTAMINE SYNTHETASE ADENYLYLTRANSFERASE"/>
    <property type="match status" value="1"/>
</dbReference>
<reference evidence="10" key="1">
    <citation type="journal article" date="2019" name="Int. J. Syst. Evol. Microbiol.">
        <title>The Global Catalogue of Microorganisms (GCM) 10K type strain sequencing project: providing services to taxonomists for standard genome sequencing and annotation.</title>
        <authorList>
            <consortium name="The Broad Institute Genomics Platform"/>
            <consortium name="The Broad Institute Genome Sequencing Center for Infectious Disease"/>
            <person name="Wu L."/>
            <person name="Ma J."/>
        </authorList>
    </citation>
    <scope>NUCLEOTIDE SEQUENCE [LARGE SCALE GENOMIC DNA]</scope>
    <source>
        <strain evidence="10">JCM 14736</strain>
    </source>
</reference>
<evidence type="ECO:0000256" key="4">
    <source>
        <dbReference type="ARBA" id="ARBA00022840"/>
    </source>
</evidence>
<proteinExistence type="predicted"/>
<dbReference type="InterPro" id="IPR023057">
    <property type="entry name" value="GlnE"/>
</dbReference>
<dbReference type="InterPro" id="IPR013546">
    <property type="entry name" value="PII_UdlTrfase/GS_AdlTrfase"/>
</dbReference>
<evidence type="ECO:0000256" key="5">
    <source>
        <dbReference type="ARBA" id="ARBA00022842"/>
    </source>
</evidence>
<dbReference type="Pfam" id="PF03710">
    <property type="entry name" value="GlnE"/>
    <property type="match status" value="2"/>
</dbReference>
<name>A0ABP4XUH9_9MICO</name>
<feature type="domain" description="Glutamate-ammonia ligase adenylyltransferase repeated" evidence="7">
    <location>
        <begin position="169"/>
        <end position="372"/>
    </location>
</feature>
<keyword evidence="2 9" id="KW-0548">Nucleotidyltransferase</keyword>
<evidence type="ECO:0000256" key="1">
    <source>
        <dbReference type="ARBA" id="ARBA00022679"/>
    </source>
</evidence>
<keyword evidence="3" id="KW-0547">Nucleotide-binding</keyword>
<keyword evidence="10" id="KW-1185">Reference proteome</keyword>
<dbReference type="SUPFAM" id="SSF81301">
    <property type="entry name" value="Nucleotidyltransferase"/>
    <property type="match status" value="2"/>
</dbReference>
<evidence type="ECO:0000256" key="6">
    <source>
        <dbReference type="ARBA" id="ARBA00023268"/>
    </source>
</evidence>
<gene>
    <name evidence="9" type="ORF">GCM10009768_21500</name>
</gene>
<dbReference type="CDD" id="cd05401">
    <property type="entry name" value="NT_GlnE_GlnD_like"/>
    <property type="match status" value="1"/>
</dbReference>